<dbReference type="Gene3D" id="2.130.10.10">
    <property type="entry name" value="YVTN repeat-like/Quinoprotein amine dehydrogenase"/>
    <property type="match status" value="1"/>
</dbReference>
<dbReference type="InterPro" id="IPR059026">
    <property type="entry name" value="LpqB_N"/>
</dbReference>
<gene>
    <name evidence="3" type="primary">lpqB</name>
    <name evidence="3" type="ORF">Pth03_17120</name>
</gene>
<protein>
    <submittedName>
        <fullName evidence="3">Lipoprotein LpqB</fullName>
    </submittedName>
</protein>
<dbReference type="AlphaFoldDB" id="A0A8J3UWN5"/>
<evidence type="ECO:0000313" key="4">
    <source>
        <dbReference type="Proteomes" id="UP000605992"/>
    </source>
</evidence>
<feature type="domain" description="GerMN" evidence="2">
    <location>
        <begin position="206"/>
        <end position="294"/>
    </location>
</feature>
<keyword evidence="4" id="KW-1185">Reference proteome</keyword>
<dbReference type="InterPro" id="IPR018910">
    <property type="entry name" value="LpqB_C"/>
</dbReference>
<evidence type="ECO:0000313" key="3">
    <source>
        <dbReference type="EMBL" id="GII53323.1"/>
    </source>
</evidence>
<keyword evidence="3" id="KW-0449">Lipoprotein</keyword>
<dbReference type="Pfam" id="PF10647">
    <property type="entry name" value="Gmad1"/>
    <property type="match status" value="1"/>
</dbReference>
<dbReference type="EMBL" id="BOOR01000008">
    <property type="protein sequence ID" value="GII53323.1"/>
    <property type="molecule type" value="Genomic_DNA"/>
</dbReference>
<comment type="caution">
    <text evidence="3">The sequence shown here is derived from an EMBL/GenBank/DDBJ whole genome shotgun (WGS) entry which is preliminary data.</text>
</comment>
<dbReference type="Pfam" id="PF25976">
    <property type="entry name" value="LpqB_N"/>
    <property type="match status" value="1"/>
</dbReference>
<sequence>MAALGVVLAAAGACAVVPTSGSPRVAEEDNSRDTLSQPYVRMIATKPRPDATPVDIVKGFQAAMASFDDPSLAVARQYLDPSVEDKWDPWRQTTVYESKLPPEGVPVDELKDAKETTVTLRGTAVATIDAEGRYTPASGPVVQSFALARVGNQWRIDAPPDARLLSADDLKRDYRQVDLYYPPATSATGLVVDRVWVPINPSTGIPETLVRRLLAGPTKSIRDSVRSAFPSGTGLNQITVEGDTVVVDFTSEVESVADDRIDAMKAQLAWTLGDLVTGRTIEIRVDGEPFRGTGLRFSPRDTSQFDPNVLPAQPQAYYMQDGKLQRVKEKGGEAVGGAAGEQGTKFTSPAVSAESPPRVAALVGGEGVWVATTVVGSQWQRWIPGRKDTLTPPSWDRYGAVWSAEWYGGKQTRVWQAQEGQPHRVGLPADLETRRILALRVSRDGARVAMIVQEGRGESLEIGTIARIGQEAQIENVQKLDSRSNQDIVDIAWQDAASLLVLSQGKGGQELSTWSVMEGMEVPDAAIKLDAQAEIGSIVGAPPDYVLASADYDGEIRTYNVDKKAWVALAKDGATDPVYPLG</sequence>
<dbReference type="SMART" id="SM00909">
    <property type="entry name" value="Germane"/>
    <property type="match status" value="1"/>
</dbReference>
<dbReference type="SUPFAM" id="SSF82171">
    <property type="entry name" value="DPP6 N-terminal domain-like"/>
    <property type="match status" value="1"/>
</dbReference>
<evidence type="ECO:0000259" key="2">
    <source>
        <dbReference type="SMART" id="SM00909"/>
    </source>
</evidence>
<organism evidence="3 4">
    <name type="scientific">Planotetraspora thailandica</name>
    <dbReference type="NCBI Taxonomy" id="487172"/>
    <lineage>
        <taxon>Bacteria</taxon>
        <taxon>Bacillati</taxon>
        <taxon>Actinomycetota</taxon>
        <taxon>Actinomycetes</taxon>
        <taxon>Streptosporangiales</taxon>
        <taxon>Streptosporangiaceae</taxon>
        <taxon>Planotetraspora</taxon>
    </lineage>
</organism>
<keyword evidence="1" id="KW-0732">Signal</keyword>
<dbReference type="Proteomes" id="UP000605992">
    <property type="component" value="Unassembled WGS sequence"/>
</dbReference>
<proteinExistence type="predicted"/>
<feature type="signal peptide" evidence="1">
    <location>
        <begin position="1"/>
        <end position="15"/>
    </location>
</feature>
<dbReference type="InterPro" id="IPR015943">
    <property type="entry name" value="WD40/YVTN_repeat-like_dom_sf"/>
</dbReference>
<name>A0A8J3UWN5_9ACTN</name>
<dbReference type="InterPro" id="IPR019606">
    <property type="entry name" value="GerMN"/>
</dbReference>
<reference evidence="3" key="1">
    <citation type="submission" date="2021-01" db="EMBL/GenBank/DDBJ databases">
        <title>Whole genome shotgun sequence of Planotetraspora thailandica NBRC 104271.</title>
        <authorList>
            <person name="Komaki H."/>
            <person name="Tamura T."/>
        </authorList>
    </citation>
    <scope>NUCLEOTIDE SEQUENCE</scope>
    <source>
        <strain evidence="3">NBRC 104271</strain>
    </source>
</reference>
<feature type="chain" id="PRO_5039334450" evidence="1">
    <location>
        <begin position="16"/>
        <end position="582"/>
    </location>
</feature>
<evidence type="ECO:0000256" key="1">
    <source>
        <dbReference type="SAM" id="SignalP"/>
    </source>
</evidence>
<accession>A0A8J3UWN5</accession>
<dbReference type="Pfam" id="PF10646">
    <property type="entry name" value="Germane"/>
    <property type="match status" value="1"/>
</dbReference>